<comment type="caution">
    <text evidence="2">The sequence shown here is derived from an EMBL/GenBank/DDBJ whole genome shotgun (WGS) entry which is preliminary data.</text>
</comment>
<accession>A0ABS7PY96</accession>
<evidence type="ECO:0000313" key="2">
    <source>
        <dbReference type="EMBL" id="MBY8826281.1"/>
    </source>
</evidence>
<keyword evidence="3" id="KW-1185">Reference proteome</keyword>
<dbReference type="InterPro" id="IPR050266">
    <property type="entry name" value="AB_hydrolase_sf"/>
</dbReference>
<evidence type="ECO:0000313" key="3">
    <source>
        <dbReference type="Proteomes" id="UP000706039"/>
    </source>
</evidence>
<dbReference type="EMBL" id="JAINVV010000015">
    <property type="protein sequence ID" value="MBY8826281.1"/>
    <property type="molecule type" value="Genomic_DNA"/>
</dbReference>
<sequence length="243" mass="25898">MTDATLLFLPGHMCDARAWAPVASMLAADGHAIAHARLDRDDSIDAMAARVLADHPGRLVPIGFSMGAIAALALHRAAADRIDGLCLVGINAGPDLPERSAMRREQQQAVRDGALTRIARDGLVPHYFARGTANADALGDLCVEMAEVVGADAFVRQSEALRLRPDGRPGLAAIACPALVIGAEEDRLCPPDWHRQTAAAIPNAELHIIADAGHMALIERSDIMAGLIRDWLDTHRLGNNRDA</sequence>
<feature type="domain" description="AB hydrolase-1" evidence="1">
    <location>
        <begin position="6"/>
        <end position="222"/>
    </location>
</feature>
<dbReference type="SUPFAM" id="SSF53474">
    <property type="entry name" value="alpha/beta-Hydrolases"/>
    <property type="match status" value="1"/>
</dbReference>
<dbReference type="PANTHER" id="PTHR43798">
    <property type="entry name" value="MONOACYLGLYCEROL LIPASE"/>
    <property type="match status" value="1"/>
</dbReference>
<dbReference type="InterPro" id="IPR000073">
    <property type="entry name" value="AB_hydrolase_1"/>
</dbReference>
<dbReference type="InterPro" id="IPR029058">
    <property type="entry name" value="AB_hydrolase_fold"/>
</dbReference>
<dbReference type="Pfam" id="PF12697">
    <property type="entry name" value="Abhydrolase_6"/>
    <property type="match status" value="1"/>
</dbReference>
<dbReference type="GO" id="GO:0016787">
    <property type="term" value="F:hydrolase activity"/>
    <property type="evidence" value="ECO:0007669"/>
    <property type="project" value="UniProtKB-KW"/>
</dbReference>
<dbReference type="Proteomes" id="UP000706039">
    <property type="component" value="Unassembled WGS sequence"/>
</dbReference>
<dbReference type="Gene3D" id="3.40.50.1820">
    <property type="entry name" value="alpha/beta hydrolase"/>
    <property type="match status" value="1"/>
</dbReference>
<protein>
    <submittedName>
        <fullName evidence="2">Alpha/beta hydrolase</fullName>
    </submittedName>
</protein>
<gene>
    <name evidence="2" type="ORF">K7G82_28520</name>
</gene>
<proteinExistence type="predicted"/>
<evidence type="ECO:0000259" key="1">
    <source>
        <dbReference type="Pfam" id="PF12697"/>
    </source>
</evidence>
<dbReference type="RefSeq" id="WP_222993772.1">
    <property type="nucleotide sequence ID" value="NZ_JAINVV010000015.1"/>
</dbReference>
<name>A0ABS7PY96_9SPHN</name>
<organism evidence="2 3">
    <name type="scientific">Sphingomonas colocasiae</name>
    <dbReference type="NCBI Taxonomy" id="1848973"/>
    <lineage>
        <taxon>Bacteria</taxon>
        <taxon>Pseudomonadati</taxon>
        <taxon>Pseudomonadota</taxon>
        <taxon>Alphaproteobacteria</taxon>
        <taxon>Sphingomonadales</taxon>
        <taxon>Sphingomonadaceae</taxon>
        <taxon>Sphingomonas</taxon>
    </lineage>
</organism>
<keyword evidence="2" id="KW-0378">Hydrolase</keyword>
<reference evidence="2 3" key="1">
    <citation type="submission" date="2021-08" db="EMBL/GenBank/DDBJ databases">
        <authorList>
            <person name="Tuo L."/>
        </authorList>
    </citation>
    <scope>NUCLEOTIDE SEQUENCE [LARGE SCALE GENOMIC DNA]</scope>
    <source>
        <strain evidence="2 3">JCM 31229</strain>
    </source>
</reference>